<comment type="catalytic activity">
    <reaction evidence="7 8">
        <text>a 6-O-methyl-2'-deoxyguanosine in DNA + L-cysteinyl-[protein] = S-methyl-L-cysteinyl-[protein] + a 2'-deoxyguanosine in DNA</text>
        <dbReference type="Rhea" id="RHEA:24000"/>
        <dbReference type="Rhea" id="RHEA-COMP:10131"/>
        <dbReference type="Rhea" id="RHEA-COMP:10132"/>
        <dbReference type="Rhea" id="RHEA-COMP:11367"/>
        <dbReference type="Rhea" id="RHEA-COMP:11368"/>
        <dbReference type="ChEBI" id="CHEBI:29950"/>
        <dbReference type="ChEBI" id="CHEBI:82612"/>
        <dbReference type="ChEBI" id="CHEBI:85445"/>
        <dbReference type="ChEBI" id="CHEBI:85448"/>
        <dbReference type="EC" id="2.1.1.63"/>
    </reaction>
</comment>
<dbReference type="InterPro" id="IPR008332">
    <property type="entry name" value="MethylG_MeTrfase_N"/>
</dbReference>
<protein>
    <recommendedName>
        <fullName evidence="8">Methylated-DNA--protein-cysteine methyltransferase</fullName>
        <ecNumber evidence="8">2.1.1.63</ecNumber>
    </recommendedName>
    <alternativeName>
        <fullName evidence="8">6-O-methylguanine-DNA methyltransferase</fullName>
        <shortName evidence="8">MGMT</shortName>
    </alternativeName>
    <alternativeName>
        <fullName evidence="8">O-6-methylguanine-DNA-alkyltransferase</fullName>
    </alternativeName>
</protein>
<feature type="active site" description="Nucleophile; methyl group acceptor" evidence="8">
    <location>
        <position position="125"/>
    </location>
</feature>
<dbReference type="SUPFAM" id="SSF53155">
    <property type="entry name" value="Methylated DNA-protein cysteine methyltransferase domain"/>
    <property type="match status" value="1"/>
</dbReference>
<keyword evidence="5 8" id="KW-0227">DNA damage</keyword>
<dbReference type="InterPro" id="IPR036388">
    <property type="entry name" value="WH-like_DNA-bd_sf"/>
</dbReference>
<comment type="miscellaneous">
    <text evidence="8">This enzyme catalyzes only one turnover and therefore is not strictly catalytic. According to one definition, an enzyme is a biocatalyst that acts repeatedly and over many reaction cycles.</text>
</comment>
<evidence type="ECO:0000259" key="10">
    <source>
        <dbReference type="Pfam" id="PF02870"/>
    </source>
</evidence>
<evidence type="ECO:0000256" key="5">
    <source>
        <dbReference type="ARBA" id="ARBA00022763"/>
    </source>
</evidence>
<reference evidence="11 12" key="1">
    <citation type="submission" date="2020-11" db="EMBL/GenBank/DDBJ databases">
        <title>Fusibacter basophilias sp. nov.</title>
        <authorList>
            <person name="Qiu D."/>
        </authorList>
    </citation>
    <scope>NUCLEOTIDE SEQUENCE [LARGE SCALE GENOMIC DNA]</scope>
    <source>
        <strain evidence="11 12">Q10-2</strain>
    </source>
</reference>
<dbReference type="RefSeq" id="WP_194701713.1">
    <property type="nucleotide sequence ID" value="NZ_JADKNH010000005.1"/>
</dbReference>
<evidence type="ECO:0000313" key="12">
    <source>
        <dbReference type="Proteomes" id="UP000614200"/>
    </source>
</evidence>
<evidence type="ECO:0000256" key="4">
    <source>
        <dbReference type="ARBA" id="ARBA00022679"/>
    </source>
</evidence>
<feature type="domain" description="Methylguanine DNA methyltransferase ribonuclease-like" evidence="10">
    <location>
        <begin position="12"/>
        <end position="68"/>
    </location>
</feature>
<dbReference type="EC" id="2.1.1.63" evidence="8"/>
<evidence type="ECO:0000256" key="1">
    <source>
        <dbReference type="ARBA" id="ARBA00001286"/>
    </source>
</evidence>
<dbReference type="CDD" id="cd06445">
    <property type="entry name" value="ATase"/>
    <property type="match status" value="1"/>
</dbReference>
<keyword evidence="4 8" id="KW-0808">Transferase</keyword>
<dbReference type="SUPFAM" id="SSF46767">
    <property type="entry name" value="Methylated DNA-protein cysteine methyltransferase, C-terminal domain"/>
    <property type="match status" value="1"/>
</dbReference>
<comment type="similarity">
    <text evidence="8">Belongs to the MGMT family.</text>
</comment>
<dbReference type="NCBIfam" id="TIGR00589">
    <property type="entry name" value="ogt"/>
    <property type="match status" value="1"/>
</dbReference>
<dbReference type="Pfam" id="PF02870">
    <property type="entry name" value="Methyltransf_1N"/>
    <property type="match status" value="1"/>
</dbReference>
<gene>
    <name evidence="11" type="ORF">ISU02_10155</name>
</gene>
<accession>A0ABR9ZSR4</accession>
<keyword evidence="3 8" id="KW-0489">Methyltransferase</keyword>
<evidence type="ECO:0000256" key="8">
    <source>
        <dbReference type="HAMAP-Rule" id="MF_00772"/>
    </source>
</evidence>
<comment type="subcellular location">
    <subcellularLocation>
        <location evidence="8">Cytoplasm</location>
    </subcellularLocation>
</comment>
<dbReference type="InterPro" id="IPR001497">
    <property type="entry name" value="MethylDNA_cys_MeTrfase_AS"/>
</dbReference>
<comment type="caution">
    <text evidence="11">The sequence shown here is derived from an EMBL/GenBank/DDBJ whole genome shotgun (WGS) entry which is preliminary data.</text>
</comment>
<dbReference type="PANTHER" id="PTHR10815:SF5">
    <property type="entry name" value="METHYLATED-DNA--PROTEIN-CYSTEINE METHYLTRANSFERASE"/>
    <property type="match status" value="1"/>
</dbReference>
<dbReference type="InterPro" id="IPR036217">
    <property type="entry name" value="MethylDNA_cys_MeTrfase_DNAb"/>
</dbReference>
<dbReference type="GO" id="GO:0003908">
    <property type="term" value="F:methylated-DNA-[protein]-cysteine S-methyltransferase activity"/>
    <property type="evidence" value="ECO:0007669"/>
    <property type="project" value="UniProtKB-EC"/>
</dbReference>
<dbReference type="Proteomes" id="UP000614200">
    <property type="component" value="Unassembled WGS sequence"/>
</dbReference>
<keyword evidence="12" id="KW-1185">Reference proteome</keyword>
<evidence type="ECO:0000256" key="2">
    <source>
        <dbReference type="ARBA" id="ARBA00022490"/>
    </source>
</evidence>
<dbReference type="HAMAP" id="MF_00772">
    <property type="entry name" value="OGT"/>
    <property type="match status" value="1"/>
</dbReference>
<dbReference type="Pfam" id="PF01035">
    <property type="entry name" value="DNA_binding_1"/>
    <property type="match status" value="1"/>
</dbReference>
<evidence type="ECO:0000256" key="7">
    <source>
        <dbReference type="ARBA" id="ARBA00049348"/>
    </source>
</evidence>
<dbReference type="GO" id="GO:0032259">
    <property type="term" value="P:methylation"/>
    <property type="evidence" value="ECO:0007669"/>
    <property type="project" value="UniProtKB-KW"/>
</dbReference>
<dbReference type="InterPro" id="IPR036631">
    <property type="entry name" value="MGMT_N_sf"/>
</dbReference>
<dbReference type="EMBL" id="JADKNH010000005">
    <property type="protein sequence ID" value="MBF4693485.1"/>
    <property type="molecule type" value="Genomic_DNA"/>
</dbReference>
<keyword evidence="6 8" id="KW-0234">DNA repair</keyword>
<comment type="function">
    <text evidence="8">Involved in the cellular defense against the biological effects of O6-methylguanine (O6-MeG) and O4-methylthymine (O4-MeT) in DNA. Repairs the methylated nucleobase in DNA by stoichiometrically transferring the methyl group to a cysteine residue in the enzyme. This is a suicide reaction: the enzyme is irreversibly inactivated.</text>
</comment>
<sequence>MTNVYRDEFVAPFGILEIMADESHLMKLDLLKSEHADRRINPNPITDRTKDQLRDYFEGKRMVFDLPILPQGTEYQKKVWQHLLNIPYGETISYKTLAIWTGNDKASRAVGHANSKNTIMIVIPCHRVIGKNGELTGYAGGLDVKRWLIEHEQKFANTKGL</sequence>
<evidence type="ECO:0000256" key="6">
    <source>
        <dbReference type="ARBA" id="ARBA00023204"/>
    </source>
</evidence>
<proteinExistence type="inferred from homology"/>
<organism evidence="11 12">
    <name type="scientific">Fusibacter ferrireducens</name>
    <dbReference type="NCBI Taxonomy" id="2785058"/>
    <lineage>
        <taxon>Bacteria</taxon>
        <taxon>Bacillati</taxon>
        <taxon>Bacillota</taxon>
        <taxon>Clostridia</taxon>
        <taxon>Eubacteriales</taxon>
        <taxon>Eubacteriales Family XII. Incertae Sedis</taxon>
        <taxon>Fusibacter</taxon>
    </lineage>
</organism>
<dbReference type="PROSITE" id="PS00374">
    <property type="entry name" value="MGMT"/>
    <property type="match status" value="1"/>
</dbReference>
<feature type="domain" description="Methylated-DNA-[protein]-cysteine S-methyltransferase DNA binding" evidence="9">
    <location>
        <begin position="75"/>
        <end position="153"/>
    </location>
</feature>
<keyword evidence="2 8" id="KW-0963">Cytoplasm</keyword>
<dbReference type="Gene3D" id="1.10.10.10">
    <property type="entry name" value="Winged helix-like DNA-binding domain superfamily/Winged helix DNA-binding domain"/>
    <property type="match status" value="1"/>
</dbReference>
<evidence type="ECO:0000256" key="3">
    <source>
        <dbReference type="ARBA" id="ARBA00022603"/>
    </source>
</evidence>
<evidence type="ECO:0000259" key="9">
    <source>
        <dbReference type="Pfam" id="PF01035"/>
    </source>
</evidence>
<comment type="catalytic activity">
    <reaction evidence="1 8">
        <text>a 4-O-methyl-thymidine in DNA + L-cysteinyl-[protein] = a thymidine in DNA + S-methyl-L-cysteinyl-[protein]</text>
        <dbReference type="Rhea" id="RHEA:53428"/>
        <dbReference type="Rhea" id="RHEA-COMP:10131"/>
        <dbReference type="Rhea" id="RHEA-COMP:10132"/>
        <dbReference type="Rhea" id="RHEA-COMP:13555"/>
        <dbReference type="Rhea" id="RHEA-COMP:13556"/>
        <dbReference type="ChEBI" id="CHEBI:29950"/>
        <dbReference type="ChEBI" id="CHEBI:82612"/>
        <dbReference type="ChEBI" id="CHEBI:137386"/>
        <dbReference type="ChEBI" id="CHEBI:137387"/>
        <dbReference type="EC" id="2.1.1.63"/>
    </reaction>
</comment>
<dbReference type="InterPro" id="IPR014048">
    <property type="entry name" value="MethylDNA_cys_MeTrfase_DNA-bd"/>
</dbReference>
<dbReference type="Gene3D" id="3.30.160.70">
    <property type="entry name" value="Methylated DNA-protein cysteine methyltransferase domain"/>
    <property type="match status" value="1"/>
</dbReference>
<dbReference type="InterPro" id="IPR023546">
    <property type="entry name" value="MGMT"/>
</dbReference>
<evidence type="ECO:0000313" key="11">
    <source>
        <dbReference type="EMBL" id="MBF4693485.1"/>
    </source>
</evidence>
<dbReference type="PANTHER" id="PTHR10815">
    <property type="entry name" value="METHYLATED-DNA--PROTEIN-CYSTEINE METHYLTRANSFERASE"/>
    <property type="match status" value="1"/>
</dbReference>
<name>A0ABR9ZSR4_9FIRM</name>